<organism evidence="2 3">
    <name type="scientific">Burkholderia puraquae</name>
    <dbReference type="NCBI Taxonomy" id="1904757"/>
    <lineage>
        <taxon>Bacteria</taxon>
        <taxon>Pseudomonadati</taxon>
        <taxon>Pseudomonadota</taxon>
        <taxon>Betaproteobacteria</taxon>
        <taxon>Burkholderiales</taxon>
        <taxon>Burkholderiaceae</taxon>
        <taxon>Burkholderia</taxon>
        <taxon>Burkholderia cepacia complex</taxon>
    </lineage>
</organism>
<reference evidence="2 3" key="1">
    <citation type="submission" date="2020-04" db="EMBL/GenBank/DDBJ databases">
        <authorList>
            <person name="De Canck E."/>
        </authorList>
    </citation>
    <scope>NUCLEOTIDE SEQUENCE [LARGE SCALE GENOMIC DNA]</scope>
    <source>
        <strain evidence="2 3">LMG 29660</strain>
    </source>
</reference>
<feature type="region of interest" description="Disordered" evidence="1">
    <location>
        <begin position="1"/>
        <end position="31"/>
    </location>
</feature>
<evidence type="ECO:0000313" key="3">
    <source>
        <dbReference type="Proteomes" id="UP000494135"/>
    </source>
</evidence>
<dbReference type="Proteomes" id="UP000494135">
    <property type="component" value="Unassembled WGS sequence"/>
</dbReference>
<protein>
    <submittedName>
        <fullName evidence="2">Uncharacterized protein</fullName>
    </submittedName>
</protein>
<evidence type="ECO:0000256" key="1">
    <source>
        <dbReference type="SAM" id="MobiDB-lite"/>
    </source>
</evidence>
<evidence type="ECO:0000313" key="2">
    <source>
        <dbReference type="EMBL" id="CAB3758104.1"/>
    </source>
</evidence>
<gene>
    <name evidence="2" type="ORF">LMG29660_03334</name>
</gene>
<accession>A0A6J5DX96</accession>
<dbReference type="AlphaFoldDB" id="A0A6J5DX96"/>
<sequence>MPAWKRRPADVTGGQGQLSGGDLHGRYNFNA</sequence>
<proteinExistence type="predicted"/>
<name>A0A6J5DX96_9BURK</name>
<dbReference type="EMBL" id="CADIKG010000007">
    <property type="protein sequence ID" value="CAB3758104.1"/>
    <property type="molecule type" value="Genomic_DNA"/>
</dbReference>